<organism evidence="7 8">
    <name type="scientific">Aminipila terrae</name>
    <dbReference type="NCBI Taxonomy" id="2697030"/>
    <lineage>
        <taxon>Bacteria</taxon>
        <taxon>Bacillati</taxon>
        <taxon>Bacillota</taxon>
        <taxon>Clostridia</taxon>
        <taxon>Peptostreptococcales</taxon>
        <taxon>Anaerovoracaceae</taxon>
        <taxon>Aminipila</taxon>
    </lineage>
</organism>
<keyword evidence="8" id="KW-1185">Reference proteome</keyword>
<dbReference type="Pfam" id="PF14512">
    <property type="entry name" value="TM1586_NiRdase"/>
    <property type="match status" value="1"/>
</dbReference>
<comment type="similarity">
    <text evidence="2">Belongs to the nitroreductase family.</text>
</comment>
<comment type="cofactor">
    <cofactor evidence="1">
        <name>FMN</name>
        <dbReference type="ChEBI" id="CHEBI:58210"/>
    </cofactor>
</comment>
<dbReference type="EMBL" id="CP047591">
    <property type="protein sequence ID" value="QHI71546.1"/>
    <property type="molecule type" value="Genomic_DNA"/>
</dbReference>
<evidence type="ECO:0000313" key="8">
    <source>
        <dbReference type="Proteomes" id="UP000463883"/>
    </source>
</evidence>
<evidence type="ECO:0000313" key="7">
    <source>
        <dbReference type="EMBL" id="QHI71546.1"/>
    </source>
</evidence>
<dbReference type="RefSeq" id="WP_162361321.1">
    <property type="nucleotide sequence ID" value="NZ_CP047591.1"/>
</dbReference>
<name>A0A6P1MIX3_9FIRM</name>
<evidence type="ECO:0000256" key="1">
    <source>
        <dbReference type="ARBA" id="ARBA00001917"/>
    </source>
</evidence>
<dbReference type="KEGG" id="amic:Ami3637_03350"/>
<sequence length="241" mass="26735">MDYKRAISVRHSCRSYLPDTIDSSIVKKLQASITDYNLLSGLNIQLILNNGDAFGNFSKSYGMFSGVNNYIAMIGRANGIHEKEKIGYYGEKLVLEATEYGLGTCWVAGTFDKTACSCILGPREEIYCVISIGYPAAKKSFKDKLINSVMHTKKKPVEDFFDTRGNVPDWFLEGIKAVQSAPSALNKQPVKFAYTDESSDALPSVRAWITSNSSGVEQIDLGIAKLHFELGASDVEWEWED</sequence>
<feature type="domain" description="Putative nitroreductase TM1586" evidence="6">
    <location>
        <begin position="4"/>
        <end position="232"/>
    </location>
</feature>
<dbReference type="Gene3D" id="3.40.109.10">
    <property type="entry name" value="NADH Oxidase"/>
    <property type="match status" value="1"/>
</dbReference>
<protein>
    <submittedName>
        <fullName evidence="7">Nitroreductase</fullName>
    </submittedName>
</protein>
<dbReference type="InterPro" id="IPR000415">
    <property type="entry name" value="Nitroreductase-like"/>
</dbReference>
<dbReference type="SUPFAM" id="SSF55469">
    <property type="entry name" value="FMN-dependent nitroreductase-like"/>
    <property type="match status" value="1"/>
</dbReference>
<evidence type="ECO:0000256" key="3">
    <source>
        <dbReference type="ARBA" id="ARBA00022630"/>
    </source>
</evidence>
<dbReference type="Gene3D" id="3.40.109.30">
    <property type="entry name" value="putative nitroreductase (tm1586), domain 2"/>
    <property type="match status" value="1"/>
</dbReference>
<gene>
    <name evidence="7" type="ORF">Ami3637_03350</name>
</gene>
<proteinExistence type="inferred from homology"/>
<evidence type="ECO:0000259" key="6">
    <source>
        <dbReference type="Pfam" id="PF14512"/>
    </source>
</evidence>
<reference evidence="7 8" key="1">
    <citation type="submission" date="2020-01" db="EMBL/GenBank/DDBJ databases">
        <title>Genomic analysis of Aminipila sp. CBA3637.</title>
        <authorList>
            <person name="Kim Y.B."/>
            <person name="Roh S.W."/>
        </authorList>
    </citation>
    <scope>NUCLEOTIDE SEQUENCE [LARGE SCALE GENOMIC DNA]</scope>
    <source>
        <strain evidence="7 8">CBA3637</strain>
    </source>
</reference>
<dbReference type="AlphaFoldDB" id="A0A6P1MIX3"/>
<keyword evidence="3" id="KW-0285">Flavoprotein</keyword>
<evidence type="ECO:0000256" key="2">
    <source>
        <dbReference type="ARBA" id="ARBA00007118"/>
    </source>
</evidence>
<dbReference type="PANTHER" id="PTHR43673">
    <property type="entry name" value="NAD(P)H NITROREDUCTASE YDGI-RELATED"/>
    <property type="match status" value="1"/>
</dbReference>
<dbReference type="InterPro" id="IPR029478">
    <property type="entry name" value="TM1586_NiRdase"/>
</dbReference>
<evidence type="ECO:0000256" key="5">
    <source>
        <dbReference type="ARBA" id="ARBA00023002"/>
    </source>
</evidence>
<keyword evidence="4" id="KW-0288">FMN</keyword>
<dbReference type="GO" id="GO:0016491">
    <property type="term" value="F:oxidoreductase activity"/>
    <property type="evidence" value="ECO:0007669"/>
    <property type="project" value="UniProtKB-KW"/>
</dbReference>
<keyword evidence="5" id="KW-0560">Oxidoreductase</keyword>
<dbReference type="PANTHER" id="PTHR43673:SF2">
    <property type="entry name" value="NITROREDUCTASE"/>
    <property type="match status" value="1"/>
</dbReference>
<evidence type="ECO:0000256" key="4">
    <source>
        <dbReference type="ARBA" id="ARBA00022643"/>
    </source>
</evidence>
<dbReference type="Proteomes" id="UP000463883">
    <property type="component" value="Chromosome"/>
</dbReference>
<accession>A0A6P1MIX3</accession>